<dbReference type="EMBL" id="JABAGO010000022">
    <property type="protein sequence ID" value="NME99069.1"/>
    <property type="molecule type" value="Genomic_DNA"/>
</dbReference>
<reference evidence="2 3" key="1">
    <citation type="submission" date="2020-04" db="EMBL/GenBank/DDBJ databases">
        <authorList>
            <person name="Hitch T.C.A."/>
            <person name="Wylensek D."/>
            <person name="Clavel T."/>
        </authorList>
    </citation>
    <scope>NUCLEOTIDE SEQUENCE [LARGE SCALE GENOMIC DNA]</scope>
    <source>
        <strain evidence="2 3">WB01_D5_05</strain>
    </source>
</reference>
<accession>A0A848CX80</accession>
<keyword evidence="1" id="KW-1133">Transmembrane helix</keyword>
<proteinExistence type="predicted"/>
<feature type="transmembrane region" description="Helical" evidence="1">
    <location>
        <begin position="7"/>
        <end position="23"/>
    </location>
</feature>
<organism evidence="2 3">
    <name type="scientific">Aneurinibacillus aneurinilyticus</name>
    <name type="common">Bacillus aneurinolyticus</name>
    <dbReference type="NCBI Taxonomy" id="1391"/>
    <lineage>
        <taxon>Bacteria</taxon>
        <taxon>Bacillati</taxon>
        <taxon>Bacillota</taxon>
        <taxon>Bacilli</taxon>
        <taxon>Bacillales</taxon>
        <taxon>Paenibacillaceae</taxon>
        <taxon>Aneurinibacillus group</taxon>
        <taxon>Aneurinibacillus</taxon>
    </lineage>
</organism>
<keyword evidence="1" id="KW-0472">Membrane</keyword>
<evidence type="ECO:0000256" key="1">
    <source>
        <dbReference type="SAM" id="Phobius"/>
    </source>
</evidence>
<comment type="caution">
    <text evidence="2">The sequence shown here is derived from an EMBL/GenBank/DDBJ whole genome shotgun (WGS) entry which is preliminary data.</text>
</comment>
<protein>
    <submittedName>
        <fullName evidence="2">Uncharacterized protein</fullName>
    </submittedName>
</protein>
<dbReference type="RefSeq" id="WP_051354668.1">
    <property type="nucleotide sequence ID" value="NZ_CABKST010000166.1"/>
</dbReference>
<gene>
    <name evidence="2" type="ORF">HF838_12445</name>
</gene>
<dbReference type="OrthoDB" id="2619264at2"/>
<sequence length="86" mass="10080">MRHSFRNISYLIFAFVLVFYGLPRLPLLADKAEAVLFSIVWLGFALLIIGANLYQIISEREERNAAPPFVLPQRERTKKRTQHDYE</sequence>
<name>A0A848CX80_ANEAE</name>
<dbReference type="GeneID" id="92839765"/>
<keyword evidence="1" id="KW-0812">Transmembrane</keyword>
<evidence type="ECO:0000313" key="2">
    <source>
        <dbReference type="EMBL" id="NME99069.1"/>
    </source>
</evidence>
<dbReference type="Proteomes" id="UP000561326">
    <property type="component" value="Unassembled WGS sequence"/>
</dbReference>
<dbReference type="AlphaFoldDB" id="A0A848CX80"/>
<feature type="transmembrane region" description="Helical" evidence="1">
    <location>
        <begin position="35"/>
        <end position="54"/>
    </location>
</feature>
<evidence type="ECO:0000313" key="3">
    <source>
        <dbReference type="Proteomes" id="UP000561326"/>
    </source>
</evidence>